<protein>
    <submittedName>
        <fullName evidence="1">Copia protein</fullName>
    </submittedName>
</protein>
<evidence type="ECO:0000313" key="2">
    <source>
        <dbReference type="Proteomes" id="UP000265520"/>
    </source>
</evidence>
<dbReference type="EMBL" id="LXQA010156532">
    <property type="protein sequence ID" value="MCI26973.1"/>
    <property type="molecule type" value="Genomic_DNA"/>
</dbReference>
<evidence type="ECO:0000313" key="1">
    <source>
        <dbReference type="EMBL" id="MCI26973.1"/>
    </source>
</evidence>
<accession>A0A392QRF4</accession>
<comment type="caution">
    <text evidence="1">The sequence shown here is derived from an EMBL/GenBank/DDBJ whole genome shotgun (WGS) entry which is preliminary data.</text>
</comment>
<dbReference type="Proteomes" id="UP000265520">
    <property type="component" value="Unassembled WGS sequence"/>
</dbReference>
<feature type="non-terminal residue" evidence="1">
    <location>
        <position position="63"/>
    </location>
</feature>
<keyword evidence="2" id="KW-1185">Reference proteome</keyword>
<organism evidence="1 2">
    <name type="scientific">Trifolium medium</name>
    <dbReference type="NCBI Taxonomy" id="97028"/>
    <lineage>
        <taxon>Eukaryota</taxon>
        <taxon>Viridiplantae</taxon>
        <taxon>Streptophyta</taxon>
        <taxon>Embryophyta</taxon>
        <taxon>Tracheophyta</taxon>
        <taxon>Spermatophyta</taxon>
        <taxon>Magnoliopsida</taxon>
        <taxon>eudicotyledons</taxon>
        <taxon>Gunneridae</taxon>
        <taxon>Pentapetalae</taxon>
        <taxon>rosids</taxon>
        <taxon>fabids</taxon>
        <taxon>Fabales</taxon>
        <taxon>Fabaceae</taxon>
        <taxon>Papilionoideae</taxon>
        <taxon>50 kb inversion clade</taxon>
        <taxon>NPAAA clade</taxon>
        <taxon>Hologalegina</taxon>
        <taxon>IRL clade</taxon>
        <taxon>Trifolieae</taxon>
        <taxon>Trifolium</taxon>
    </lineage>
</organism>
<reference evidence="1 2" key="1">
    <citation type="journal article" date="2018" name="Front. Plant Sci.">
        <title>Red Clover (Trifolium pratense) and Zigzag Clover (T. medium) - A Picture of Genomic Similarities and Differences.</title>
        <authorList>
            <person name="Dluhosova J."/>
            <person name="Istvanek J."/>
            <person name="Nedelnik J."/>
            <person name="Repkova J."/>
        </authorList>
    </citation>
    <scope>NUCLEOTIDE SEQUENCE [LARGE SCALE GENOMIC DNA]</scope>
    <source>
        <strain evidence="2">cv. 10/8</strain>
        <tissue evidence="1">Leaf</tissue>
    </source>
</reference>
<dbReference type="AlphaFoldDB" id="A0A392QRF4"/>
<name>A0A392QRF4_9FABA</name>
<proteinExistence type="predicted"/>
<sequence length="63" mass="7348">MHNPMDTHMHALRRILRYIQEYRGVANVVSESCWLGNLLLELRCPIHKATMVYCDNVSAIYLS</sequence>